<dbReference type="Gene3D" id="1.10.287.70">
    <property type="match status" value="1"/>
</dbReference>
<evidence type="ECO:0000313" key="14">
    <source>
        <dbReference type="EMBL" id="TCK59117.1"/>
    </source>
</evidence>
<gene>
    <name evidence="14" type="ORF">EV690_1285</name>
</gene>
<evidence type="ECO:0000256" key="11">
    <source>
        <dbReference type="ARBA" id="ARBA00023303"/>
    </source>
</evidence>
<dbReference type="PANTHER" id="PTHR11537:SF254">
    <property type="entry name" value="POTASSIUM VOLTAGE-GATED CHANNEL PROTEIN SHAB"/>
    <property type="match status" value="1"/>
</dbReference>
<dbReference type="RefSeq" id="WP_131912095.1">
    <property type="nucleotide sequence ID" value="NZ_OU594967.1"/>
</dbReference>
<keyword evidence="9" id="KW-0406">Ion transport</keyword>
<evidence type="ECO:0000313" key="15">
    <source>
        <dbReference type="Proteomes" id="UP000295565"/>
    </source>
</evidence>
<dbReference type="GO" id="GO:0001508">
    <property type="term" value="P:action potential"/>
    <property type="evidence" value="ECO:0007669"/>
    <property type="project" value="TreeGrafter"/>
</dbReference>
<keyword evidence="8 12" id="KW-1133">Transmembrane helix</keyword>
<dbReference type="InterPro" id="IPR027359">
    <property type="entry name" value="Volt_channel_dom_sf"/>
</dbReference>
<comment type="caution">
    <text evidence="14">The sequence shown here is derived from an EMBL/GenBank/DDBJ whole genome shotgun (WGS) entry which is preliminary data.</text>
</comment>
<evidence type="ECO:0000256" key="5">
    <source>
        <dbReference type="ARBA" id="ARBA00022826"/>
    </source>
</evidence>
<proteinExistence type="predicted"/>
<organism evidence="14 15">
    <name type="scientific">Celerinatantimonas diazotrophica</name>
    <dbReference type="NCBI Taxonomy" id="412034"/>
    <lineage>
        <taxon>Bacteria</taxon>
        <taxon>Pseudomonadati</taxon>
        <taxon>Pseudomonadota</taxon>
        <taxon>Gammaproteobacteria</taxon>
        <taxon>Celerinatantimonadaceae</taxon>
        <taxon>Celerinatantimonas</taxon>
    </lineage>
</organism>
<dbReference type="InterPro" id="IPR005821">
    <property type="entry name" value="Ion_trans_dom"/>
</dbReference>
<dbReference type="SUPFAM" id="SSF81324">
    <property type="entry name" value="Voltage-gated potassium channels"/>
    <property type="match status" value="1"/>
</dbReference>
<protein>
    <submittedName>
        <fullName evidence="14">Voltage-gated potassium channel</fullName>
    </submittedName>
</protein>
<evidence type="ECO:0000256" key="4">
    <source>
        <dbReference type="ARBA" id="ARBA00022692"/>
    </source>
</evidence>
<feature type="transmembrane region" description="Helical" evidence="12">
    <location>
        <begin position="58"/>
        <end position="80"/>
    </location>
</feature>
<dbReference type="OrthoDB" id="9799090at2"/>
<keyword evidence="6" id="KW-0851">Voltage-gated channel</keyword>
<dbReference type="PANTHER" id="PTHR11537">
    <property type="entry name" value="VOLTAGE-GATED POTASSIUM CHANNEL"/>
    <property type="match status" value="1"/>
</dbReference>
<evidence type="ECO:0000256" key="3">
    <source>
        <dbReference type="ARBA" id="ARBA00022538"/>
    </source>
</evidence>
<keyword evidence="15" id="KW-1185">Reference proteome</keyword>
<keyword evidence="10 12" id="KW-0472">Membrane</keyword>
<evidence type="ECO:0000256" key="1">
    <source>
        <dbReference type="ARBA" id="ARBA00004141"/>
    </source>
</evidence>
<keyword evidence="7" id="KW-0630">Potassium</keyword>
<keyword evidence="5" id="KW-0631">Potassium channel</keyword>
<accession>A0A4R1K594</accession>
<dbReference type="Pfam" id="PF00520">
    <property type="entry name" value="Ion_trans"/>
    <property type="match status" value="1"/>
</dbReference>
<evidence type="ECO:0000256" key="2">
    <source>
        <dbReference type="ARBA" id="ARBA00022448"/>
    </source>
</evidence>
<comment type="subcellular location">
    <subcellularLocation>
        <location evidence="1">Membrane</location>
        <topology evidence="1">Multi-pass membrane protein</topology>
    </subcellularLocation>
</comment>
<keyword evidence="4 12" id="KW-0812">Transmembrane</keyword>
<keyword evidence="2" id="KW-0813">Transport</keyword>
<evidence type="ECO:0000256" key="7">
    <source>
        <dbReference type="ARBA" id="ARBA00022958"/>
    </source>
</evidence>
<feature type="domain" description="Ion transport" evidence="13">
    <location>
        <begin position="27"/>
        <end position="244"/>
    </location>
</feature>
<dbReference type="Proteomes" id="UP000295565">
    <property type="component" value="Unassembled WGS sequence"/>
</dbReference>
<feature type="transmembrane region" description="Helical" evidence="12">
    <location>
        <begin position="213"/>
        <end position="235"/>
    </location>
</feature>
<keyword evidence="11 14" id="KW-0407">Ion channel</keyword>
<evidence type="ECO:0000259" key="13">
    <source>
        <dbReference type="Pfam" id="PF00520"/>
    </source>
</evidence>
<dbReference type="EMBL" id="SMGD01000011">
    <property type="protein sequence ID" value="TCK59117.1"/>
    <property type="molecule type" value="Genomic_DNA"/>
</dbReference>
<evidence type="ECO:0000256" key="12">
    <source>
        <dbReference type="SAM" id="Phobius"/>
    </source>
</evidence>
<evidence type="ECO:0000256" key="8">
    <source>
        <dbReference type="ARBA" id="ARBA00022989"/>
    </source>
</evidence>
<feature type="transmembrane region" description="Helical" evidence="12">
    <location>
        <begin position="28"/>
        <end position="46"/>
    </location>
</feature>
<dbReference type="AlphaFoldDB" id="A0A4R1K594"/>
<dbReference type="InterPro" id="IPR028325">
    <property type="entry name" value="VG_K_chnl"/>
</dbReference>
<evidence type="ECO:0000256" key="6">
    <source>
        <dbReference type="ARBA" id="ARBA00022882"/>
    </source>
</evidence>
<feature type="transmembrane region" description="Helical" evidence="12">
    <location>
        <begin position="92"/>
        <end position="117"/>
    </location>
</feature>
<sequence>MPQLPAQRSWQKRLHEIIYEADTPAGKYFDIGLIMTIVASVIVVMIDSVASINAEYGLLLLSLEWLFTVIFTIEYIFRLLCVKSPWLYARSFFGVVDLLAILPSFIGLFFPGTQYLLSVRILRLLRIFRVLKLANYLTEAQTLRQALRASSRKISVFLLAVFAMVVILGSIMYLIEGPEHGFTNIPISVYWAIVTLTTVGYGDIAPMTALGKIIASLIMIIGYGIIAVPTGIVTVELSQAQKKRQKVSTQACPNCSSEGHDTDAVYCKYCGHKL</sequence>
<feature type="transmembrane region" description="Helical" evidence="12">
    <location>
        <begin position="154"/>
        <end position="175"/>
    </location>
</feature>
<evidence type="ECO:0000256" key="9">
    <source>
        <dbReference type="ARBA" id="ARBA00023065"/>
    </source>
</evidence>
<reference evidence="14 15" key="1">
    <citation type="submission" date="2019-03" db="EMBL/GenBank/DDBJ databases">
        <title>Genomic Encyclopedia of Type Strains, Phase IV (KMG-IV): sequencing the most valuable type-strain genomes for metagenomic binning, comparative biology and taxonomic classification.</title>
        <authorList>
            <person name="Goeker M."/>
        </authorList>
    </citation>
    <scope>NUCLEOTIDE SEQUENCE [LARGE SCALE GENOMIC DNA]</scope>
    <source>
        <strain evidence="14 15">DSM 18577</strain>
    </source>
</reference>
<evidence type="ECO:0000256" key="10">
    <source>
        <dbReference type="ARBA" id="ARBA00023136"/>
    </source>
</evidence>
<keyword evidence="3" id="KW-0633">Potassium transport</keyword>
<name>A0A4R1K594_9GAMM</name>
<dbReference type="Gene3D" id="1.20.120.350">
    <property type="entry name" value="Voltage-gated potassium channels. Chain C"/>
    <property type="match status" value="1"/>
</dbReference>
<dbReference type="PRINTS" id="PR00169">
    <property type="entry name" value="KCHANNEL"/>
</dbReference>
<dbReference type="GO" id="GO:0008076">
    <property type="term" value="C:voltage-gated potassium channel complex"/>
    <property type="evidence" value="ECO:0007669"/>
    <property type="project" value="InterPro"/>
</dbReference>
<dbReference type="GO" id="GO:0005249">
    <property type="term" value="F:voltage-gated potassium channel activity"/>
    <property type="evidence" value="ECO:0007669"/>
    <property type="project" value="InterPro"/>
</dbReference>